<proteinExistence type="predicted"/>
<gene>
    <name evidence="4" type="ORF">CJ030_MR7G026014</name>
</gene>
<evidence type="ECO:0000313" key="5">
    <source>
        <dbReference type="Proteomes" id="UP000516437"/>
    </source>
</evidence>
<dbReference type="GO" id="GO:0000287">
    <property type="term" value="F:magnesium ion binding"/>
    <property type="evidence" value="ECO:0007669"/>
    <property type="project" value="InterPro"/>
</dbReference>
<dbReference type="GO" id="GO:0016114">
    <property type="term" value="P:terpenoid biosynthetic process"/>
    <property type="evidence" value="ECO:0007669"/>
    <property type="project" value="InterPro"/>
</dbReference>
<evidence type="ECO:0000256" key="2">
    <source>
        <dbReference type="ARBA" id="ARBA00022842"/>
    </source>
</evidence>
<keyword evidence="1" id="KW-0479">Metal-binding</keyword>
<comment type="caution">
    <text evidence="4">The sequence shown here is derived from an EMBL/GenBank/DDBJ whole genome shotgun (WGS) entry which is preliminary data.</text>
</comment>
<dbReference type="PANTHER" id="PTHR31225">
    <property type="entry name" value="OS04G0344100 PROTEIN-RELATED"/>
    <property type="match status" value="1"/>
</dbReference>
<keyword evidence="2" id="KW-0460">Magnesium</keyword>
<dbReference type="AlphaFoldDB" id="A0A6A1UYV9"/>
<evidence type="ECO:0000259" key="3">
    <source>
        <dbReference type="Pfam" id="PF03936"/>
    </source>
</evidence>
<dbReference type="InterPro" id="IPR008949">
    <property type="entry name" value="Isoprenoid_synthase_dom_sf"/>
</dbReference>
<sequence length="254" mass="29637">MENFLWAVGKCYEPQFGYFRRTLTKINVLLTVIDDIYDVYGTLDELELFTDAVERWDTANVDGLPYYMQICFLAVYNFVNETAFDVLKEQGIHIVRQLKKGWADQCRAYLQEAKWYYSGYTPTLQEYMENAWVSVAAPAMLRHAYFSDELERGDVPKSIQCYMKETDATEEEAREYIRSWIGETWKKVNEEGAACSPSLKSLLKLHWTLQGCPSSCTCTEMGMLNRIVCPRNVYCHYLFIPFLHMGHLQYCSPN</sequence>
<dbReference type="EMBL" id="RXIC02000025">
    <property type="protein sequence ID" value="KAB1205521.1"/>
    <property type="molecule type" value="Genomic_DNA"/>
</dbReference>
<organism evidence="4 5">
    <name type="scientific">Morella rubra</name>
    <name type="common">Chinese bayberry</name>
    <dbReference type="NCBI Taxonomy" id="262757"/>
    <lineage>
        <taxon>Eukaryota</taxon>
        <taxon>Viridiplantae</taxon>
        <taxon>Streptophyta</taxon>
        <taxon>Embryophyta</taxon>
        <taxon>Tracheophyta</taxon>
        <taxon>Spermatophyta</taxon>
        <taxon>Magnoliopsida</taxon>
        <taxon>eudicotyledons</taxon>
        <taxon>Gunneridae</taxon>
        <taxon>Pentapetalae</taxon>
        <taxon>rosids</taxon>
        <taxon>fabids</taxon>
        <taxon>Fagales</taxon>
        <taxon>Myricaceae</taxon>
        <taxon>Morella</taxon>
    </lineage>
</organism>
<dbReference type="Gene3D" id="1.10.600.10">
    <property type="entry name" value="Farnesyl Diphosphate Synthase"/>
    <property type="match status" value="2"/>
</dbReference>
<evidence type="ECO:0000313" key="4">
    <source>
        <dbReference type="EMBL" id="KAB1205521.1"/>
    </source>
</evidence>
<dbReference type="InterPro" id="IPR050148">
    <property type="entry name" value="Terpene_synthase-like"/>
</dbReference>
<dbReference type="SUPFAM" id="SSF48576">
    <property type="entry name" value="Terpenoid synthases"/>
    <property type="match status" value="1"/>
</dbReference>
<dbReference type="PANTHER" id="PTHR31225:SF9">
    <property type="entry name" value="TERPENE SYNTHASE 10"/>
    <property type="match status" value="1"/>
</dbReference>
<dbReference type="Pfam" id="PF03936">
    <property type="entry name" value="Terpene_synth_C"/>
    <property type="match status" value="1"/>
</dbReference>
<dbReference type="InterPro" id="IPR005630">
    <property type="entry name" value="Terpene_synthase_metal-bd"/>
</dbReference>
<dbReference type="Proteomes" id="UP000516437">
    <property type="component" value="Chromosome 7"/>
</dbReference>
<dbReference type="GO" id="GO:0010333">
    <property type="term" value="F:terpene synthase activity"/>
    <property type="evidence" value="ECO:0007669"/>
    <property type="project" value="InterPro"/>
</dbReference>
<reference evidence="4 5" key="1">
    <citation type="journal article" date="2019" name="Plant Biotechnol. J.">
        <title>The red bayberry genome and genetic basis of sex determination.</title>
        <authorList>
            <person name="Jia H.M."/>
            <person name="Jia H.J."/>
            <person name="Cai Q.L."/>
            <person name="Wang Y."/>
            <person name="Zhao H.B."/>
            <person name="Yang W.F."/>
            <person name="Wang G.Y."/>
            <person name="Li Y.H."/>
            <person name="Zhan D.L."/>
            <person name="Shen Y.T."/>
            <person name="Niu Q.F."/>
            <person name="Chang L."/>
            <person name="Qiu J."/>
            <person name="Zhao L."/>
            <person name="Xie H.B."/>
            <person name="Fu W.Y."/>
            <person name="Jin J."/>
            <person name="Li X.W."/>
            <person name="Jiao Y."/>
            <person name="Zhou C.C."/>
            <person name="Tu T."/>
            <person name="Chai C.Y."/>
            <person name="Gao J.L."/>
            <person name="Fan L.J."/>
            <person name="van de Weg E."/>
            <person name="Wang J.Y."/>
            <person name="Gao Z.S."/>
        </authorList>
    </citation>
    <scope>NUCLEOTIDE SEQUENCE [LARGE SCALE GENOMIC DNA]</scope>
    <source>
        <tissue evidence="4">Leaves</tissue>
    </source>
</reference>
<keyword evidence="5" id="KW-1185">Reference proteome</keyword>
<feature type="domain" description="Terpene synthase metal-binding" evidence="3">
    <location>
        <begin position="1"/>
        <end position="146"/>
    </location>
</feature>
<name>A0A6A1UYV9_9ROSI</name>
<dbReference type="OrthoDB" id="1936865at2759"/>
<protein>
    <submittedName>
        <fullName evidence="4">Terpene synthase 10</fullName>
    </submittedName>
</protein>
<evidence type="ECO:0000256" key="1">
    <source>
        <dbReference type="ARBA" id="ARBA00022723"/>
    </source>
</evidence>
<accession>A0A6A1UYV9</accession>